<dbReference type="EMBL" id="LAZR01009702">
    <property type="protein sequence ID" value="KKM71082.1"/>
    <property type="molecule type" value="Genomic_DNA"/>
</dbReference>
<name>A0A0F9MPL2_9ZZZZ</name>
<dbReference type="InterPro" id="IPR038666">
    <property type="entry name" value="SSP1_head-tail_sf"/>
</dbReference>
<dbReference type="NCBIfam" id="TIGR01563">
    <property type="entry name" value="gp16_SPP1"/>
    <property type="match status" value="1"/>
</dbReference>
<sequence length="109" mass="12363">MGKEMQIGKLRHLIKIQSGTVSQDVAGEEILTWILEAERWASIEPLSGQERFLEAQIQADVTHKIGVRMAFTVTPKMRVLFGSRIFDILSVLNVGERDVKLKLICRENV</sequence>
<evidence type="ECO:0000313" key="1">
    <source>
        <dbReference type="EMBL" id="KKM71082.1"/>
    </source>
</evidence>
<dbReference type="AlphaFoldDB" id="A0A0F9MPL2"/>
<dbReference type="Pfam" id="PF05521">
    <property type="entry name" value="Phage_HCP"/>
    <property type="match status" value="1"/>
</dbReference>
<organism evidence="1">
    <name type="scientific">marine sediment metagenome</name>
    <dbReference type="NCBI Taxonomy" id="412755"/>
    <lineage>
        <taxon>unclassified sequences</taxon>
        <taxon>metagenomes</taxon>
        <taxon>ecological metagenomes</taxon>
    </lineage>
</organism>
<accession>A0A0F9MPL2</accession>
<dbReference type="Gene3D" id="2.40.10.270">
    <property type="entry name" value="Bacteriophage SPP1 head-tail adaptor protein"/>
    <property type="match status" value="1"/>
</dbReference>
<protein>
    <recommendedName>
        <fullName evidence="2">Phage head-tail adaptor</fullName>
    </recommendedName>
</protein>
<reference evidence="1" key="1">
    <citation type="journal article" date="2015" name="Nature">
        <title>Complex archaea that bridge the gap between prokaryotes and eukaryotes.</title>
        <authorList>
            <person name="Spang A."/>
            <person name="Saw J.H."/>
            <person name="Jorgensen S.L."/>
            <person name="Zaremba-Niedzwiedzka K."/>
            <person name="Martijn J."/>
            <person name="Lind A.E."/>
            <person name="van Eijk R."/>
            <person name="Schleper C."/>
            <person name="Guy L."/>
            <person name="Ettema T.J."/>
        </authorList>
    </citation>
    <scope>NUCLEOTIDE SEQUENCE</scope>
</reference>
<comment type="caution">
    <text evidence="1">The sequence shown here is derived from an EMBL/GenBank/DDBJ whole genome shotgun (WGS) entry which is preliminary data.</text>
</comment>
<proteinExistence type="predicted"/>
<gene>
    <name evidence="1" type="ORF">LCGC14_1434210</name>
</gene>
<evidence type="ECO:0008006" key="2">
    <source>
        <dbReference type="Google" id="ProtNLM"/>
    </source>
</evidence>
<dbReference type="InterPro" id="IPR008767">
    <property type="entry name" value="Phage_SPP1_head-tail_adaptor"/>
</dbReference>